<evidence type="ECO:0000256" key="3">
    <source>
        <dbReference type="ARBA" id="ARBA00023125"/>
    </source>
</evidence>
<comment type="subcellular location">
    <subcellularLocation>
        <location evidence="1">Nucleus</location>
    </subcellularLocation>
</comment>
<evidence type="ECO:0000259" key="8">
    <source>
        <dbReference type="PROSITE" id="PS50048"/>
    </source>
</evidence>
<dbReference type="Gene3D" id="4.10.240.10">
    <property type="entry name" value="Zn(2)-C6 fungal-type DNA-binding domain"/>
    <property type="match status" value="1"/>
</dbReference>
<evidence type="ECO:0000256" key="6">
    <source>
        <dbReference type="SAM" id="Coils"/>
    </source>
</evidence>
<dbReference type="CDD" id="cd12148">
    <property type="entry name" value="fungal_TF_MHR"/>
    <property type="match status" value="1"/>
</dbReference>
<evidence type="ECO:0000256" key="1">
    <source>
        <dbReference type="ARBA" id="ARBA00004123"/>
    </source>
</evidence>
<dbReference type="GO" id="GO:0000981">
    <property type="term" value="F:DNA-binding transcription factor activity, RNA polymerase II-specific"/>
    <property type="evidence" value="ECO:0007669"/>
    <property type="project" value="InterPro"/>
</dbReference>
<organism evidence="9 10">
    <name type="scientific">Talaromyces proteolyticus</name>
    <dbReference type="NCBI Taxonomy" id="1131652"/>
    <lineage>
        <taxon>Eukaryota</taxon>
        <taxon>Fungi</taxon>
        <taxon>Dikarya</taxon>
        <taxon>Ascomycota</taxon>
        <taxon>Pezizomycotina</taxon>
        <taxon>Eurotiomycetes</taxon>
        <taxon>Eurotiomycetidae</taxon>
        <taxon>Eurotiales</taxon>
        <taxon>Trichocomaceae</taxon>
        <taxon>Talaromyces</taxon>
        <taxon>Talaromyces sect. Bacilispori</taxon>
    </lineage>
</organism>
<feature type="coiled-coil region" evidence="6">
    <location>
        <begin position="54"/>
        <end position="88"/>
    </location>
</feature>
<accession>A0AAD4KJD7</accession>
<dbReference type="GO" id="GO:0000976">
    <property type="term" value="F:transcription cis-regulatory region binding"/>
    <property type="evidence" value="ECO:0007669"/>
    <property type="project" value="TreeGrafter"/>
</dbReference>
<comment type="caution">
    <text evidence="9">The sequence shown here is derived from an EMBL/GenBank/DDBJ whole genome shotgun (WGS) entry which is preliminary data.</text>
</comment>
<feature type="compositionally biased region" description="Low complexity" evidence="7">
    <location>
        <begin position="137"/>
        <end position="153"/>
    </location>
</feature>
<dbReference type="EMBL" id="JAJTJA010000012">
    <property type="protein sequence ID" value="KAH8691623.1"/>
    <property type="molecule type" value="Genomic_DNA"/>
</dbReference>
<dbReference type="InterPro" id="IPR036864">
    <property type="entry name" value="Zn2-C6_fun-type_DNA-bd_sf"/>
</dbReference>
<keyword evidence="5" id="KW-0539">Nucleus</keyword>
<dbReference type="SUPFAM" id="SSF57701">
    <property type="entry name" value="Zn2/Cys6 DNA-binding domain"/>
    <property type="match status" value="1"/>
</dbReference>
<keyword evidence="3" id="KW-0238">DNA-binding</keyword>
<dbReference type="InterPro" id="IPR051089">
    <property type="entry name" value="prtT"/>
</dbReference>
<dbReference type="PANTHER" id="PTHR31845:SF21">
    <property type="entry name" value="REGULATORY PROTEIN LEU3"/>
    <property type="match status" value="1"/>
</dbReference>
<name>A0AAD4KJD7_9EURO</name>
<keyword evidence="2" id="KW-0805">Transcription regulation</keyword>
<dbReference type="GO" id="GO:0008270">
    <property type="term" value="F:zinc ion binding"/>
    <property type="evidence" value="ECO:0007669"/>
    <property type="project" value="InterPro"/>
</dbReference>
<evidence type="ECO:0000313" key="10">
    <source>
        <dbReference type="Proteomes" id="UP001201262"/>
    </source>
</evidence>
<keyword evidence="6" id="KW-0175">Coiled coil</keyword>
<dbReference type="GeneID" id="70242308"/>
<dbReference type="InterPro" id="IPR001138">
    <property type="entry name" value="Zn2Cys6_DnaBD"/>
</dbReference>
<gene>
    <name evidence="9" type="ORF">BGW36DRAFT_304893</name>
</gene>
<dbReference type="RefSeq" id="XP_046067715.1">
    <property type="nucleotide sequence ID" value="XM_046212021.1"/>
</dbReference>
<evidence type="ECO:0000256" key="2">
    <source>
        <dbReference type="ARBA" id="ARBA00023015"/>
    </source>
</evidence>
<feature type="domain" description="Zn(2)-C6 fungal-type" evidence="8">
    <location>
        <begin position="22"/>
        <end position="55"/>
    </location>
</feature>
<dbReference type="GO" id="GO:0005634">
    <property type="term" value="C:nucleus"/>
    <property type="evidence" value="ECO:0007669"/>
    <property type="project" value="UniProtKB-SubCell"/>
</dbReference>
<reference evidence="9" key="1">
    <citation type="submission" date="2021-12" db="EMBL/GenBank/DDBJ databases">
        <title>Convergent genome expansion in fungi linked to evolution of root-endophyte symbiosis.</title>
        <authorList>
            <consortium name="DOE Joint Genome Institute"/>
            <person name="Ke Y.-H."/>
            <person name="Bonito G."/>
            <person name="Liao H.-L."/>
            <person name="Looney B."/>
            <person name="Rojas-Flechas A."/>
            <person name="Nash J."/>
            <person name="Hameed K."/>
            <person name="Schadt C."/>
            <person name="Martin F."/>
            <person name="Crous P.W."/>
            <person name="Miettinen O."/>
            <person name="Magnuson J.K."/>
            <person name="Labbe J."/>
            <person name="Jacobson D."/>
            <person name="Doktycz M.J."/>
            <person name="Veneault-Fourrey C."/>
            <person name="Kuo A."/>
            <person name="Mondo S."/>
            <person name="Calhoun S."/>
            <person name="Riley R."/>
            <person name="Ohm R."/>
            <person name="LaButti K."/>
            <person name="Andreopoulos B."/>
            <person name="Pangilinan J."/>
            <person name="Nolan M."/>
            <person name="Tritt A."/>
            <person name="Clum A."/>
            <person name="Lipzen A."/>
            <person name="Daum C."/>
            <person name="Barry K."/>
            <person name="Grigoriev I.V."/>
            <person name="Vilgalys R."/>
        </authorList>
    </citation>
    <scope>NUCLEOTIDE SEQUENCE</scope>
    <source>
        <strain evidence="9">PMI_201</strain>
    </source>
</reference>
<sequence length="581" mass="65372">MPRARQRTGTSEATGQRSRRIACRNCRQAKMRCELSAGGPVPCHRCRRLDRECKVDTEYKRINRQEKLEELEEEIRQLRSSIKTTTSSDSRTVENNPPVNGMLSSQFPTMLSPGVSVLSNEILPAVPAISFEESPGSSSRRLSQFPGSSSSRSIGHIRLESSQIDAYFHLFFEKYFPHLPFLDPFVSPDEYYLRSPLLFWMIVYVSSRRVPDEPGLGVSLIPPVKKLLWESISSPPHSWELVQSIILVCMWPFPTSSLSTDNSIVLVTTAQTIAMRLGLHRPDAIQDFSRTNRRLSKSEVSEALRTWSACFIAAQSLAVTDGQPLMASDLMIDRLCDQETTDIIPEALRFQLVVARFAARVCSVMSGTSKFTTDVPRLGESLSVLALLEQEFMDMSSSIANNLTVEDRILLDGTGLHLYVFFLIEPGGSDIRRRALLRAFHMATTLIAQLHGLDKEHGMIEFGPLSHFRTVSLSAMFILKIGHSSYAEYLDCERGKHLFHVATQLMRRMSIEDNDLPGRMSKIMTQLWSAQARIDKTNEEPSLKLRTRLSGSLLHDSLWSWRETFGGQAGDVDRQNGLAGI</sequence>
<dbReference type="Proteomes" id="UP001201262">
    <property type="component" value="Unassembled WGS sequence"/>
</dbReference>
<dbReference type="PANTHER" id="PTHR31845">
    <property type="entry name" value="FINGER DOMAIN PROTEIN, PUTATIVE-RELATED"/>
    <property type="match status" value="1"/>
</dbReference>
<dbReference type="CDD" id="cd00067">
    <property type="entry name" value="GAL4"/>
    <property type="match status" value="1"/>
</dbReference>
<proteinExistence type="predicted"/>
<keyword evidence="10" id="KW-1185">Reference proteome</keyword>
<keyword evidence="4" id="KW-0804">Transcription</keyword>
<protein>
    <recommendedName>
        <fullName evidence="8">Zn(2)-C6 fungal-type domain-containing protein</fullName>
    </recommendedName>
</protein>
<dbReference type="PROSITE" id="PS00463">
    <property type="entry name" value="ZN2_CY6_FUNGAL_1"/>
    <property type="match status" value="1"/>
</dbReference>
<evidence type="ECO:0000256" key="5">
    <source>
        <dbReference type="ARBA" id="ARBA00023242"/>
    </source>
</evidence>
<evidence type="ECO:0000256" key="7">
    <source>
        <dbReference type="SAM" id="MobiDB-lite"/>
    </source>
</evidence>
<dbReference type="PROSITE" id="PS50048">
    <property type="entry name" value="ZN2_CY6_FUNGAL_2"/>
    <property type="match status" value="1"/>
</dbReference>
<feature type="region of interest" description="Disordered" evidence="7">
    <location>
        <begin position="132"/>
        <end position="153"/>
    </location>
</feature>
<dbReference type="AlphaFoldDB" id="A0AAD4KJD7"/>
<evidence type="ECO:0000256" key="4">
    <source>
        <dbReference type="ARBA" id="ARBA00023163"/>
    </source>
</evidence>
<evidence type="ECO:0000313" key="9">
    <source>
        <dbReference type="EMBL" id="KAH8691623.1"/>
    </source>
</evidence>